<keyword evidence="5" id="KW-0833">Ubl conjugation pathway</keyword>
<gene>
    <name evidence="11" type="ORF">CcaverHIS019_0203240</name>
</gene>
<dbReference type="Pfam" id="PF00443">
    <property type="entry name" value="UCH"/>
    <property type="match status" value="1"/>
</dbReference>
<feature type="compositionally biased region" description="Basic and acidic residues" evidence="8">
    <location>
        <begin position="416"/>
        <end position="427"/>
    </location>
</feature>
<reference evidence="11" key="1">
    <citation type="journal article" date="2023" name="BMC Genomics">
        <title>Chromosome-level genome assemblies of Cutaneotrichosporon spp. (Trichosporonales, Basidiomycota) reveal imbalanced evolution between nucleotide sequences and chromosome synteny.</title>
        <authorList>
            <person name="Kobayashi Y."/>
            <person name="Kayamori A."/>
            <person name="Aoki K."/>
            <person name="Shiwa Y."/>
            <person name="Matsutani M."/>
            <person name="Fujita N."/>
            <person name="Sugita T."/>
            <person name="Iwasaki W."/>
            <person name="Tanaka N."/>
            <person name="Takashima M."/>
        </authorList>
    </citation>
    <scope>NUCLEOTIDE SEQUENCE</scope>
    <source>
        <strain evidence="11">HIS019</strain>
    </source>
</reference>
<dbReference type="RefSeq" id="XP_060454228.1">
    <property type="nucleotide sequence ID" value="XM_060597323.1"/>
</dbReference>
<dbReference type="InterPro" id="IPR022127">
    <property type="entry name" value="STIMATE/YPL162C"/>
</dbReference>
<evidence type="ECO:0000256" key="5">
    <source>
        <dbReference type="ARBA" id="ARBA00022786"/>
    </source>
</evidence>
<dbReference type="KEGG" id="ccac:CcaHIS019_0203240"/>
<dbReference type="PANTHER" id="PTHR24006">
    <property type="entry name" value="UBIQUITIN CARBOXYL-TERMINAL HYDROLASE"/>
    <property type="match status" value="1"/>
</dbReference>
<evidence type="ECO:0000256" key="1">
    <source>
        <dbReference type="ARBA" id="ARBA00000707"/>
    </source>
</evidence>
<evidence type="ECO:0000256" key="8">
    <source>
        <dbReference type="SAM" id="MobiDB-lite"/>
    </source>
</evidence>
<evidence type="ECO:0000313" key="11">
    <source>
        <dbReference type="EMBL" id="BEI88962.1"/>
    </source>
</evidence>
<keyword evidence="12" id="KW-1185">Reference proteome</keyword>
<feature type="region of interest" description="Disordered" evidence="8">
    <location>
        <begin position="397"/>
        <end position="431"/>
    </location>
</feature>
<dbReference type="PANTHER" id="PTHR24006:SF758">
    <property type="entry name" value="UBIQUITIN CARBOXYL-TERMINAL HYDROLASE 36"/>
    <property type="match status" value="1"/>
</dbReference>
<accession>A0AA48I416</accession>
<feature type="domain" description="USP" evidence="10">
    <location>
        <begin position="446"/>
        <end position="755"/>
    </location>
</feature>
<keyword evidence="9" id="KW-0472">Membrane</keyword>
<dbReference type="GeneID" id="85492833"/>
<dbReference type="PROSITE" id="PS50235">
    <property type="entry name" value="USP_3"/>
    <property type="match status" value="1"/>
</dbReference>
<evidence type="ECO:0000256" key="4">
    <source>
        <dbReference type="ARBA" id="ARBA00022670"/>
    </source>
</evidence>
<keyword evidence="9" id="KW-1133">Transmembrane helix</keyword>
<dbReference type="AlphaFoldDB" id="A0AA48I416"/>
<evidence type="ECO:0000256" key="3">
    <source>
        <dbReference type="ARBA" id="ARBA00012759"/>
    </source>
</evidence>
<sequence>MSNDTTPLIPGLPAVEPPPPDATAERCHLLGPTALVVQAIMGVLVLSSLVVKRHFEKRKRPWRVWGFDVGKQLVGQATLHACNILVSMVAGNSSSNNPCSLYFLNILIDTTIGVGIFYLGLIGYTKLFVKHLGPEGFTSGQYGRPPQWHFWFRQLQPYLAAVVTMKLIVILMLTLPGISGALIRGTQSMLGYLTLDVQVVFVLAIFPVIMNVFQFCVMDQVIKAGKGVEHKEQRDQDEEEMDGYEPVSTREHARRSSGAALSRTSSRMGSLEFAPFVGQRTLAVGDNVLRVEMTSRSPTPPPAAASSGLRRVPLIRESPSPHPSTSSVASTSSEDSDADRSLVSSSASTEAEAKLNGARDVMPNGTPRKTVNGAIVSAKSTPNGTPNGTPMKATKVGAQANGEPKTKVGPQANGEPKTKAAPKEHSLADPSDVDLSWPQLAANRPPGLFNPSMACYSNATLQMLLHTPPLLNLVMAHDSRTCQLSNRNAFCMACALRITAQEHWSGKKKAYTPQTVQGNLGRIKKGFSARRQEDAHEFLRFVTDGLQNSALAGLPKNLPEKVKCTSWVYRTLGGRVRSRVLCLSCNKPSDTFDSLLDLSLDIPSGAQNILDLFDHYVHKERLDGDNKYKCENCKKKSVATKQLLIAEAPPVLALHLKRFGFNWQGQSKKIGKHIAFPPILDINPYMVDDHAGGLLYRLSGVICHHGYGPHSGHYTAYVRSPDGKWFEADDEEVRQVPPQRARADHSAYVLNYVRLTPDEEAGLLAKRLEKKAAASVEAPAVSPPLIGKRQREGDGAPTSSAKRVTSAPMANGTPMSANGTPKASPMLQANTLNEPKVNGTPTPSSLGKLQDGEEALSSNTRIAAARADDTSKANGHMNGTPNGALARLANYDSSSENETDESTPDPRSGSFGPTAPTSPRRSTPGSPKKRKHKNHHADPKRGLHGLSKGAPMPFAVGRTPGKNANMRTNGMLNPKGSPSKREAHLGRQKGVFKRMQGR</sequence>
<dbReference type="Pfam" id="PF12400">
    <property type="entry name" value="STIMATE"/>
    <property type="match status" value="1"/>
</dbReference>
<evidence type="ECO:0000256" key="7">
    <source>
        <dbReference type="ARBA" id="ARBA00022807"/>
    </source>
</evidence>
<keyword evidence="4" id="KW-0645">Protease</keyword>
<feature type="compositionally biased region" description="Low complexity" evidence="8">
    <location>
        <begin position="323"/>
        <end position="333"/>
    </location>
</feature>
<organism evidence="11 12">
    <name type="scientific">Cutaneotrichosporon cavernicola</name>
    <dbReference type="NCBI Taxonomy" id="279322"/>
    <lineage>
        <taxon>Eukaryota</taxon>
        <taxon>Fungi</taxon>
        <taxon>Dikarya</taxon>
        <taxon>Basidiomycota</taxon>
        <taxon>Agaricomycotina</taxon>
        <taxon>Tremellomycetes</taxon>
        <taxon>Trichosporonales</taxon>
        <taxon>Trichosporonaceae</taxon>
        <taxon>Cutaneotrichosporon</taxon>
    </lineage>
</organism>
<feature type="compositionally biased region" description="Basic residues" evidence="8">
    <location>
        <begin position="986"/>
        <end position="998"/>
    </location>
</feature>
<feature type="transmembrane region" description="Helical" evidence="9">
    <location>
        <begin position="190"/>
        <end position="213"/>
    </location>
</feature>
<dbReference type="InterPro" id="IPR018200">
    <property type="entry name" value="USP_CS"/>
</dbReference>
<dbReference type="GO" id="GO:0004843">
    <property type="term" value="F:cysteine-type deubiquitinase activity"/>
    <property type="evidence" value="ECO:0007669"/>
    <property type="project" value="UniProtKB-EC"/>
</dbReference>
<feature type="region of interest" description="Disordered" evidence="8">
    <location>
        <begin position="772"/>
        <end position="998"/>
    </location>
</feature>
<dbReference type="GO" id="GO:0005634">
    <property type="term" value="C:nucleus"/>
    <property type="evidence" value="ECO:0007669"/>
    <property type="project" value="TreeGrafter"/>
</dbReference>
<feature type="compositionally biased region" description="Low complexity" evidence="8">
    <location>
        <begin position="912"/>
        <end position="926"/>
    </location>
</feature>
<evidence type="ECO:0000256" key="6">
    <source>
        <dbReference type="ARBA" id="ARBA00022801"/>
    </source>
</evidence>
<dbReference type="Proteomes" id="UP001233271">
    <property type="component" value="Chromosome 2"/>
</dbReference>
<feature type="transmembrane region" description="Helical" evidence="9">
    <location>
        <begin position="158"/>
        <end position="178"/>
    </location>
</feature>
<dbReference type="SUPFAM" id="SSF54001">
    <property type="entry name" value="Cysteine proteinases"/>
    <property type="match status" value="1"/>
</dbReference>
<feature type="transmembrane region" description="Helical" evidence="9">
    <location>
        <begin position="29"/>
        <end position="51"/>
    </location>
</feature>
<name>A0AA48I416_9TREE</name>
<comment type="catalytic activity">
    <reaction evidence="1">
        <text>Thiol-dependent hydrolysis of ester, thioester, amide, peptide and isopeptide bonds formed by the C-terminal Gly of ubiquitin (a 76-residue protein attached to proteins as an intracellular targeting signal).</text>
        <dbReference type="EC" id="3.4.19.12"/>
    </reaction>
</comment>
<keyword evidence="9" id="KW-0812">Transmembrane</keyword>
<dbReference type="Gene3D" id="3.90.70.10">
    <property type="entry name" value="Cysteine proteinases"/>
    <property type="match status" value="1"/>
</dbReference>
<dbReference type="GO" id="GO:0005829">
    <property type="term" value="C:cytosol"/>
    <property type="evidence" value="ECO:0007669"/>
    <property type="project" value="TreeGrafter"/>
</dbReference>
<evidence type="ECO:0000313" key="12">
    <source>
        <dbReference type="Proteomes" id="UP001233271"/>
    </source>
</evidence>
<keyword evidence="6" id="KW-0378">Hydrolase</keyword>
<dbReference type="InterPro" id="IPR038765">
    <property type="entry name" value="Papain-like_cys_pep_sf"/>
</dbReference>
<evidence type="ECO:0000256" key="2">
    <source>
        <dbReference type="ARBA" id="ARBA00009085"/>
    </source>
</evidence>
<comment type="similarity">
    <text evidence="2">Belongs to the peptidase C19 family.</text>
</comment>
<dbReference type="InterPro" id="IPR001394">
    <property type="entry name" value="Peptidase_C19_UCH"/>
</dbReference>
<dbReference type="EC" id="3.4.19.12" evidence="3"/>
<proteinExistence type="inferred from homology"/>
<dbReference type="EMBL" id="AP028213">
    <property type="protein sequence ID" value="BEI88962.1"/>
    <property type="molecule type" value="Genomic_DNA"/>
</dbReference>
<evidence type="ECO:0000256" key="9">
    <source>
        <dbReference type="SAM" id="Phobius"/>
    </source>
</evidence>
<evidence type="ECO:0000259" key="10">
    <source>
        <dbReference type="PROSITE" id="PS50235"/>
    </source>
</evidence>
<dbReference type="InterPro" id="IPR050164">
    <property type="entry name" value="Peptidase_C19"/>
</dbReference>
<keyword evidence="7" id="KW-0788">Thiol protease</keyword>
<feature type="region of interest" description="Disordered" evidence="8">
    <location>
        <begin position="227"/>
        <end position="264"/>
    </location>
</feature>
<dbReference type="GO" id="GO:0016579">
    <property type="term" value="P:protein deubiquitination"/>
    <property type="evidence" value="ECO:0007669"/>
    <property type="project" value="InterPro"/>
</dbReference>
<protein>
    <recommendedName>
        <fullName evidence="3">ubiquitinyl hydrolase 1</fullName>
        <ecNumber evidence="3">3.4.19.12</ecNumber>
    </recommendedName>
</protein>
<dbReference type="GO" id="GO:0006508">
    <property type="term" value="P:proteolysis"/>
    <property type="evidence" value="ECO:0007669"/>
    <property type="project" value="UniProtKB-KW"/>
</dbReference>
<feature type="transmembrane region" description="Helical" evidence="9">
    <location>
        <begin position="102"/>
        <end position="124"/>
    </location>
</feature>
<feature type="compositionally biased region" description="Polar residues" evidence="8">
    <location>
        <begin position="813"/>
        <end position="847"/>
    </location>
</feature>
<dbReference type="InterPro" id="IPR028889">
    <property type="entry name" value="USP"/>
</dbReference>
<feature type="region of interest" description="Disordered" evidence="8">
    <location>
        <begin position="293"/>
        <end position="368"/>
    </location>
</feature>
<dbReference type="PROSITE" id="PS00973">
    <property type="entry name" value="USP_2"/>
    <property type="match status" value="1"/>
</dbReference>